<keyword evidence="2 5" id="KW-0812">Transmembrane</keyword>
<reference evidence="6" key="1">
    <citation type="journal article" date="2014" name="Int. J. Syst. Evol. Microbiol.">
        <title>Complete genome sequence of Corynebacterium casei LMG S-19264T (=DSM 44701T), isolated from a smear-ripened cheese.</title>
        <authorList>
            <consortium name="US DOE Joint Genome Institute (JGI-PGF)"/>
            <person name="Walter F."/>
            <person name="Albersmeier A."/>
            <person name="Kalinowski J."/>
            <person name="Ruckert C."/>
        </authorList>
    </citation>
    <scope>NUCLEOTIDE SEQUENCE</scope>
    <source>
        <strain evidence="6">CGMCC 1.12754</strain>
    </source>
</reference>
<feature type="transmembrane region" description="Helical" evidence="5">
    <location>
        <begin position="127"/>
        <end position="150"/>
    </location>
</feature>
<dbReference type="GO" id="GO:0016020">
    <property type="term" value="C:membrane"/>
    <property type="evidence" value="ECO:0007669"/>
    <property type="project" value="UniProtKB-SubCell"/>
</dbReference>
<dbReference type="PANTHER" id="PTHR10361:SF28">
    <property type="entry name" value="P3 PROTEIN-RELATED"/>
    <property type="match status" value="1"/>
</dbReference>
<evidence type="ECO:0000256" key="3">
    <source>
        <dbReference type="ARBA" id="ARBA00022989"/>
    </source>
</evidence>
<accession>A0A917HGZ8</accession>
<evidence type="ECO:0000313" key="7">
    <source>
        <dbReference type="Proteomes" id="UP000622860"/>
    </source>
</evidence>
<dbReference type="InterPro" id="IPR004710">
    <property type="entry name" value="Bilac:Na_transpt"/>
</dbReference>
<feature type="transmembrane region" description="Helical" evidence="5">
    <location>
        <begin position="12"/>
        <end position="33"/>
    </location>
</feature>
<gene>
    <name evidence="6" type="ORF">GCM10011398_25660</name>
</gene>
<dbReference type="RefSeq" id="WP_188455769.1">
    <property type="nucleotide sequence ID" value="NZ_BMFR01000010.1"/>
</dbReference>
<evidence type="ECO:0000256" key="1">
    <source>
        <dbReference type="ARBA" id="ARBA00004141"/>
    </source>
</evidence>
<evidence type="ECO:0000256" key="2">
    <source>
        <dbReference type="ARBA" id="ARBA00022692"/>
    </source>
</evidence>
<feature type="transmembrane region" description="Helical" evidence="5">
    <location>
        <begin position="195"/>
        <end position="213"/>
    </location>
</feature>
<feature type="transmembrane region" description="Helical" evidence="5">
    <location>
        <begin position="162"/>
        <end position="183"/>
    </location>
</feature>
<proteinExistence type="predicted"/>
<comment type="caution">
    <text evidence="6">The sequence shown here is derived from an EMBL/GenBank/DDBJ whole genome shotgun (WGS) entry which is preliminary data.</text>
</comment>
<feature type="transmembrane region" description="Helical" evidence="5">
    <location>
        <begin position="98"/>
        <end position="120"/>
    </location>
</feature>
<feature type="transmembrane region" description="Helical" evidence="5">
    <location>
        <begin position="39"/>
        <end position="58"/>
    </location>
</feature>
<dbReference type="PANTHER" id="PTHR10361">
    <property type="entry name" value="SODIUM-BILE ACID COTRANSPORTER"/>
    <property type="match status" value="1"/>
</dbReference>
<dbReference type="Gene3D" id="1.20.1530.20">
    <property type="match status" value="1"/>
</dbReference>
<comment type="subcellular location">
    <subcellularLocation>
        <location evidence="1">Membrane</location>
        <topology evidence="1">Multi-pass membrane protein</topology>
    </subcellularLocation>
</comment>
<reference evidence="6" key="2">
    <citation type="submission" date="2020-09" db="EMBL/GenBank/DDBJ databases">
        <authorList>
            <person name="Sun Q."/>
            <person name="Zhou Y."/>
        </authorList>
    </citation>
    <scope>NUCLEOTIDE SEQUENCE</scope>
    <source>
        <strain evidence="6">CGMCC 1.12754</strain>
    </source>
</reference>
<dbReference type="InterPro" id="IPR002657">
    <property type="entry name" value="BilAc:Na_symport/Acr3"/>
</dbReference>
<feature type="transmembrane region" description="Helical" evidence="5">
    <location>
        <begin position="225"/>
        <end position="247"/>
    </location>
</feature>
<dbReference type="InterPro" id="IPR038770">
    <property type="entry name" value="Na+/solute_symporter_sf"/>
</dbReference>
<dbReference type="EMBL" id="BMFR01000010">
    <property type="protein sequence ID" value="GGG79218.1"/>
    <property type="molecule type" value="Genomic_DNA"/>
</dbReference>
<dbReference type="Pfam" id="PF01758">
    <property type="entry name" value="SBF"/>
    <property type="match status" value="1"/>
</dbReference>
<evidence type="ECO:0000256" key="4">
    <source>
        <dbReference type="ARBA" id="ARBA00023136"/>
    </source>
</evidence>
<evidence type="ECO:0000256" key="5">
    <source>
        <dbReference type="SAM" id="Phobius"/>
    </source>
</evidence>
<keyword evidence="7" id="KW-1185">Reference proteome</keyword>
<dbReference type="AlphaFoldDB" id="A0A917HGZ8"/>
<dbReference type="Proteomes" id="UP000622860">
    <property type="component" value="Unassembled WGS sequence"/>
</dbReference>
<name>A0A917HGZ8_9BACI</name>
<keyword evidence="4 5" id="KW-0472">Membrane</keyword>
<sequence length="325" mass="34652">MKTLELVGNYANRYFAVWVILASVVAFFSPGTFTWIGPYITPLLGVIMFGMGLTLKLSDFKIVFRKPVPVIIGVIAQFVIMPLVAFCIAKLLNLPPELAAGLVLVGSCPGGTASNVMVYLSKGDLPLSVAMTSVSTILAPILTPTLLLVLAGQWLPVEPVSMFLSIVKIIIVPIGLGIIANFFFPRVIEKSTKALPLVSVVAIIAIVTAVVGLNQSKIATTGMLVMLAVVLHNVFGLILGYLTALVLRLDETQRRAISIEVGMQNSGLGASLATTYFSPLAALPSAIFSVWHNISGPIVASFWSQHPVNKVTDEEQSEAYADTSP</sequence>
<protein>
    <submittedName>
        <fullName evidence="6">Sodium transporter</fullName>
    </submittedName>
</protein>
<feature type="transmembrane region" description="Helical" evidence="5">
    <location>
        <begin position="70"/>
        <end position="92"/>
    </location>
</feature>
<evidence type="ECO:0000313" key="6">
    <source>
        <dbReference type="EMBL" id="GGG79218.1"/>
    </source>
</evidence>
<organism evidence="6 7">
    <name type="scientific">Virgibacillus oceani</name>
    <dbReference type="NCBI Taxonomy" id="1479511"/>
    <lineage>
        <taxon>Bacteria</taxon>
        <taxon>Bacillati</taxon>
        <taxon>Bacillota</taxon>
        <taxon>Bacilli</taxon>
        <taxon>Bacillales</taxon>
        <taxon>Bacillaceae</taxon>
        <taxon>Virgibacillus</taxon>
    </lineage>
</organism>
<keyword evidence="3 5" id="KW-1133">Transmembrane helix</keyword>